<dbReference type="Proteomes" id="UP000000447">
    <property type="component" value="Chromosome"/>
</dbReference>
<gene>
    <name evidence="2" type="ordered locus">trd_1902</name>
</gene>
<evidence type="ECO:0000313" key="2">
    <source>
        <dbReference type="EMBL" id="ACM05060.1"/>
    </source>
</evidence>
<keyword evidence="3" id="KW-1185">Reference proteome</keyword>
<dbReference type="eggNOG" id="COG2120">
    <property type="taxonomic scope" value="Bacteria"/>
</dbReference>
<feature type="region of interest" description="Disordered" evidence="1">
    <location>
        <begin position="48"/>
        <end position="70"/>
    </location>
</feature>
<dbReference type="HOGENOM" id="CLU_049311_3_2_0"/>
<dbReference type="EMBL" id="CP001275">
    <property type="protein sequence ID" value="ACM05060.1"/>
    <property type="molecule type" value="Genomic_DNA"/>
</dbReference>
<dbReference type="OrthoDB" id="9815144at2"/>
<dbReference type="KEGG" id="tro:trd_1902"/>
<dbReference type="Pfam" id="PF02585">
    <property type="entry name" value="PIG-L"/>
    <property type="match status" value="1"/>
</dbReference>
<accession>B9L202</accession>
<dbReference type="SUPFAM" id="SSF102588">
    <property type="entry name" value="LmbE-like"/>
    <property type="match status" value="1"/>
</dbReference>
<evidence type="ECO:0008006" key="4">
    <source>
        <dbReference type="Google" id="ProtNLM"/>
    </source>
</evidence>
<dbReference type="Gene3D" id="3.40.50.10320">
    <property type="entry name" value="LmbE-like"/>
    <property type="match status" value="1"/>
</dbReference>
<dbReference type="PANTHER" id="PTHR12993">
    <property type="entry name" value="N-ACETYLGLUCOSAMINYL-PHOSPHATIDYLINOSITOL DE-N-ACETYLASE-RELATED"/>
    <property type="match status" value="1"/>
</dbReference>
<organism evidence="2 3">
    <name type="scientific">Thermomicrobium roseum (strain ATCC 27502 / DSM 5159 / P-2)</name>
    <dbReference type="NCBI Taxonomy" id="309801"/>
    <lineage>
        <taxon>Bacteria</taxon>
        <taxon>Pseudomonadati</taxon>
        <taxon>Thermomicrobiota</taxon>
        <taxon>Thermomicrobia</taxon>
        <taxon>Thermomicrobiales</taxon>
        <taxon>Thermomicrobiaceae</taxon>
        <taxon>Thermomicrobium</taxon>
    </lineage>
</organism>
<feature type="compositionally biased region" description="Basic and acidic residues" evidence="1">
    <location>
        <begin position="59"/>
        <end position="70"/>
    </location>
</feature>
<dbReference type="GO" id="GO:0016811">
    <property type="term" value="F:hydrolase activity, acting on carbon-nitrogen (but not peptide) bonds, in linear amides"/>
    <property type="evidence" value="ECO:0007669"/>
    <property type="project" value="TreeGrafter"/>
</dbReference>
<evidence type="ECO:0000256" key="1">
    <source>
        <dbReference type="SAM" id="MobiDB-lite"/>
    </source>
</evidence>
<dbReference type="STRING" id="309801.trd_1902"/>
<dbReference type="RefSeq" id="WP_015922844.1">
    <property type="nucleotide sequence ID" value="NC_011959.1"/>
</dbReference>
<dbReference type="AlphaFoldDB" id="B9L202"/>
<proteinExistence type="predicted"/>
<dbReference type="InterPro" id="IPR024078">
    <property type="entry name" value="LmbE-like_dom_sf"/>
</dbReference>
<name>B9L202_THERP</name>
<reference evidence="2 3" key="1">
    <citation type="journal article" date="2009" name="PLoS ONE">
        <title>Complete genome sequence of the aerobic CO-oxidizing thermophile Thermomicrobium roseum.</title>
        <authorList>
            <person name="Wu D."/>
            <person name="Raymond J."/>
            <person name="Wu M."/>
            <person name="Chatterji S."/>
            <person name="Ren Q."/>
            <person name="Graham J.E."/>
            <person name="Bryant D.A."/>
            <person name="Robb F."/>
            <person name="Colman A."/>
            <person name="Tallon L.J."/>
            <person name="Badger J.H."/>
            <person name="Madupu R."/>
            <person name="Ward N.L."/>
            <person name="Eisen J.A."/>
        </authorList>
    </citation>
    <scope>NUCLEOTIDE SEQUENCE [LARGE SCALE GENOMIC DNA]</scope>
    <source>
        <strain evidence="3">ATCC 27502 / DSM 5159 / P-2</strain>
    </source>
</reference>
<sequence length="251" mass="28524">MTTERDERHALVIVAHPDDMEIGCGGTVARWVEEGWIVRLVVVTDGGAGGPDDATDVSPEARQRISEQRKAEQREAARILGLASVDFLDYPDGQLEPTLELRRDLVRLIRRYRPQVLVIPSPERNWSPAYQVGRYHPDHLAVGQAALAAAYPAAGNAWDFPELLREGLAPHHVQEIWVINAPVLNHAVDITTTLERKLAALRAHRSQFGDRLALVERWLRQAAMERGVRHGMHYAEEFHRIRVREPFPFRR</sequence>
<protein>
    <recommendedName>
        <fullName evidence="4">PIG-L family deacetylase</fullName>
    </recommendedName>
</protein>
<evidence type="ECO:0000313" key="3">
    <source>
        <dbReference type="Proteomes" id="UP000000447"/>
    </source>
</evidence>
<dbReference type="PANTHER" id="PTHR12993:SF28">
    <property type="entry name" value="LMBE FAMILY PROTEIN"/>
    <property type="match status" value="1"/>
</dbReference>
<dbReference type="InterPro" id="IPR003737">
    <property type="entry name" value="GlcNAc_PI_deacetylase-related"/>
</dbReference>